<evidence type="ECO:0000256" key="9">
    <source>
        <dbReference type="ARBA" id="ARBA00023014"/>
    </source>
</evidence>
<evidence type="ECO:0000256" key="2">
    <source>
        <dbReference type="ARBA" id="ARBA00001966"/>
    </source>
</evidence>
<dbReference type="InterPro" id="IPR041957">
    <property type="entry name" value="CT_Nitrate-R-NapA-like"/>
</dbReference>
<evidence type="ECO:0000256" key="7">
    <source>
        <dbReference type="ARBA" id="ARBA00023002"/>
    </source>
</evidence>
<evidence type="ECO:0000313" key="14">
    <source>
        <dbReference type="Proteomes" id="UP000307956"/>
    </source>
</evidence>
<dbReference type="GO" id="GO:0051539">
    <property type="term" value="F:4 iron, 4 sulfur cluster binding"/>
    <property type="evidence" value="ECO:0007669"/>
    <property type="project" value="UniProtKB-KW"/>
</dbReference>
<feature type="region of interest" description="Disordered" evidence="11">
    <location>
        <begin position="913"/>
        <end position="934"/>
    </location>
</feature>
<dbReference type="PROSITE" id="PS00490">
    <property type="entry name" value="MOLYBDOPTERIN_PROK_2"/>
    <property type="match status" value="1"/>
</dbReference>
<dbReference type="InterPro" id="IPR050123">
    <property type="entry name" value="Prok_molybdopt-oxidoreductase"/>
</dbReference>
<keyword evidence="4" id="KW-0004">4Fe-4S</keyword>
<dbReference type="Proteomes" id="UP000307956">
    <property type="component" value="Unassembled WGS sequence"/>
</dbReference>
<feature type="domain" description="4Fe-4S Mo/W bis-MGD-type" evidence="12">
    <location>
        <begin position="11"/>
        <end position="67"/>
    </location>
</feature>
<evidence type="ECO:0000313" key="13">
    <source>
        <dbReference type="EMBL" id="THF59279.1"/>
    </source>
</evidence>
<dbReference type="SUPFAM" id="SSF50692">
    <property type="entry name" value="ADC-like"/>
    <property type="match status" value="1"/>
</dbReference>
<dbReference type="InterPro" id="IPR006657">
    <property type="entry name" value="MoPterin_dinucl-bd_dom"/>
</dbReference>
<dbReference type="Gene3D" id="2.40.40.20">
    <property type="match status" value="1"/>
</dbReference>
<name>A0A4S4AIW1_9RHOO</name>
<keyword evidence="14" id="KW-1185">Reference proteome</keyword>
<evidence type="ECO:0000256" key="8">
    <source>
        <dbReference type="ARBA" id="ARBA00023004"/>
    </source>
</evidence>
<dbReference type="EMBL" id="SSOD01000014">
    <property type="protein sequence ID" value="THF59279.1"/>
    <property type="molecule type" value="Genomic_DNA"/>
</dbReference>
<evidence type="ECO:0000256" key="5">
    <source>
        <dbReference type="ARBA" id="ARBA00022505"/>
    </source>
</evidence>
<dbReference type="InterPro" id="IPR041854">
    <property type="entry name" value="BFD-like_2Fe2S-bd_dom_sf"/>
</dbReference>
<dbReference type="PANTHER" id="PTHR43105">
    <property type="entry name" value="RESPIRATORY NITRATE REDUCTASE"/>
    <property type="match status" value="1"/>
</dbReference>
<dbReference type="GO" id="GO:0016491">
    <property type="term" value="F:oxidoreductase activity"/>
    <property type="evidence" value="ECO:0007669"/>
    <property type="project" value="UniProtKB-KW"/>
</dbReference>
<dbReference type="Pfam" id="PF00384">
    <property type="entry name" value="Molybdopterin"/>
    <property type="match status" value="1"/>
</dbReference>
<comment type="cofactor">
    <cofactor evidence="1">
        <name>Mo-bis(molybdopterin guanine dinucleotide)</name>
        <dbReference type="ChEBI" id="CHEBI:60539"/>
    </cofactor>
</comment>
<evidence type="ECO:0000256" key="6">
    <source>
        <dbReference type="ARBA" id="ARBA00022723"/>
    </source>
</evidence>
<proteinExistence type="inferred from homology"/>
<dbReference type="Gene3D" id="3.40.50.740">
    <property type="match status" value="1"/>
</dbReference>
<organism evidence="13 14">
    <name type="scientific">Pseudothauera rhizosphaerae</name>
    <dbReference type="NCBI Taxonomy" id="2565932"/>
    <lineage>
        <taxon>Bacteria</taxon>
        <taxon>Pseudomonadati</taxon>
        <taxon>Pseudomonadota</taxon>
        <taxon>Betaproteobacteria</taxon>
        <taxon>Rhodocyclales</taxon>
        <taxon>Zoogloeaceae</taxon>
        <taxon>Pseudothauera</taxon>
    </lineage>
</organism>
<dbReference type="PROSITE" id="PS51669">
    <property type="entry name" value="4FE4S_MOW_BIS_MGD"/>
    <property type="match status" value="1"/>
</dbReference>
<dbReference type="InterPro" id="IPR009010">
    <property type="entry name" value="Asp_de-COase-like_dom_sf"/>
</dbReference>
<dbReference type="Pfam" id="PF04879">
    <property type="entry name" value="Molybdop_Fe4S4"/>
    <property type="match status" value="1"/>
</dbReference>
<comment type="cofactor">
    <cofactor evidence="2">
        <name>[4Fe-4S] cluster</name>
        <dbReference type="ChEBI" id="CHEBI:49883"/>
    </cofactor>
</comment>
<dbReference type="Pfam" id="PF01568">
    <property type="entry name" value="Molydop_binding"/>
    <property type="match status" value="1"/>
</dbReference>
<reference evidence="13 14" key="1">
    <citation type="submission" date="2019-04" db="EMBL/GenBank/DDBJ databases">
        <title>Azoarcus rhizosphaerae sp. nov. isolated from rhizosphere of Ficus religiosa.</title>
        <authorList>
            <person name="Lin S.-Y."/>
            <person name="Hameed A."/>
            <person name="Hsu Y.-H."/>
            <person name="Young C.-C."/>
        </authorList>
    </citation>
    <scope>NUCLEOTIDE SEQUENCE [LARGE SCALE GENOMIC DNA]</scope>
    <source>
        <strain evidence="13 14">CC-YHH848</strain>
    </source>
</reference>
<keyword evidence="10" id="KW-0534">Nitrate assimilation</keyword>
<dbReference type="SMART" id="SM00926">
    <property type="entry name" value="Molybdop_Fe4S4"/>
    <property type="match status" value="1"/>
</dbReference>
<dbReference type="SUPFAM" id="SSF53706">
    <property type="entry name" value="Formate dehydrogenase/DMSO reductase, domains 1-3"/>
    <property type="match status" value="1"/>
</dbReference>
<keyword evidence="7" id="KW-0560">Oxidoreductase</keyword>
<dbReference type="InterPro" id="IPR006655">
    <property type="entry name" value="Mopterin_OxRdtase_prok_CS"/>
</dbReference>
<protein>
    <submittedName>
        <fullName evidence="13">Nitrate reductase</fullName>
    </submittedName>
</protein>
<dbReference type="GO" id="GO:0046872">
    <property type="term" value="F:metal ion binding"/>
    <property type="evidence" value="ECO:0007669"/>
    <property type="project" value="UniProtKB-KW"/>
</dbReference>
<dbReference type="InterPro" id="IPR006963">
    <property type="entry name" value="Mopterin_OxRdtase_4Fe-4S_dom"/>
</dbReference>
<dbReference type="PANTHER" id="PTHR43105:SF9">
    <property type="entry name" value="NADPH-FE(3+) OXIDOREDUCTASE SUBUNIT ALPHA"/>
    <property type="match status" value="1"/>
</dbReference>
<dbReference type="GO" id="GO:0016020">
    <property type="term" value="C:membrane"/>
    <property type="evidence" value="ECO:0007669"/>
    <property type="project" value="TreeGrafter"/>
</dbReference>
<dbReference type="AlphaFoldDB" id="A0A4S4AIW1"/>
<keyword evidence="6" id="KW-0479">Metal-binding</keyword>
<gene>
    <name evidence="13" type="ORF">E6O51_16290</name>
</gene>
<dbReference type="Gene3D" id="1.10.10.1100">
    <property type="entry name" value="BFD-like [2Fe-2S]-binding domain"/>
    <property type="match status" value="1"/>
</dbReference>
<evidence type="ECO:0000259" key="12">
    <source>
        <dbReference type="PROSITE" id="PS51669"/>
    </source>
</evidence>
<dbReference type="InterPro" id="IPR006656">
    <property type="entry name" value="Mopterin_OxRdtase"/>
</dbReference>
<dbReference type="Gene3D" id="3.40.228.10">
    <property type="entry name" value="Dimethylsulfoxide Reductase, domain 2"/>
    <property type="match status" value="1"/>
</dbReference>
<dbReference type="InterPro" id="IPR007419">
    <property type="entry name" value="BFD-like_2Fe2S-bd_dom"/>
</dbReference>
<accession>A0A4S4AIW1</accession>
<dbReference type="RefSeq" id="WP_136386064.1">
    <property type="nucleotide sequence ID" value="NZ_SSOD01000014.1"/>
</dbReference>
<dbReference type="GO" id="GO:0043546">
    <property type="term" value="F:molybdopterin cofactor binding"/>
    <property type="evidence" value="ECO:0007669"/>
    <property type="project" value="InterPro"/>
</dbReference>
<keyword evidence="9" id="KW-0411">Iron-sulfur</keyword>
<dbReference type="GO" id="GO:1990204">
    <property type="term" value="C:oxidoreductase complex"/>
    <property type="evidence" value="ECO:0007669"/>
    <property type="project" value="UniProtKB-ARBA"/>
</dbReference>
<comment type="similarity">
    <text evidence="3">Belongs to the prokaryotic molybdopterin-containing oxidoreductase family. NasA/NapA/NarB subfamily.</text>
</comment>
<evidence type="ECO:0000256" key="11">
    <source>
        <dbReference type="SAM" id="MobiDB-lite"/>
    </source>
</evidence>
<dbReference type="OrthoDB" id="9810782at2"/>
<evidence type="ECO:0000256" key="4">
    <source>
        <dbReference type="ARBA" id="ARBA00022485"/>
    </source>
</evidence>
<evidence type="ECO:0000256" key="10">
    <source>
        <dbReference type="ARBA" id="ARBA00023063"/>
    </source>
</evidence>
<dbReference type="GO" id="GO:0045333">
    <property type="term" value="P:cellular respiration"/>
    <property type="evidence" value="ECO:0007669"/>
    <property type="project" value="UniProtKB-ARBA"/>
</dbReference>
<evidence type="ECO:0000256" key="3">
    <source>
        <dbReference type="ARBA" id="ARBA00008747"/>
    </source>
</evidence>
<evidence type="ECO:0000256" key="1">
    <source>
        <dbReference type="ARBA" id="ARBA00001942"/>
    </source>
</evidence>
<dbReference type="Pfam" id="PF04324">
    <property type="entry name" value="Fer2_BFD"/>
    <property type="match status" value="1"/>
</dbReference>
<comment type="caution">
    <text evidence="13">The sequence shown here is derived from an EMBL/GenBank/DDBJ whole genome shotgun (WGS) entry which is preliminary data.</text>
</comment>
<dbReference type="CDD" id="cd02754">
    <property type="entry name" value="MopB_Nitrate-R-NapA-like"/>
    <property type="match status" value="1"/>
</dbReference>
<dbReference type="Gene3D" id="2.20.25.90">
    <property type="entry name" value="ADC-like domains"/>
    <property type="match status" value="1"/>
</dbReference>
<keyword evidence="5" id="KW-0500">Molybdenum</keyword>
<dbReference type="CDD" id="cd02791">
    <property type="entry name" value="MopB_CT_Nitrate-R-NapA-like"/>
    <property type="match status" value="1"/>
</dbReference>
<sequence length="934" mass="98043">MNLADTGPAAAQEVRTVCCYCGTGCGVIAEHDGRRITAVRGDPVHPANFGRLCTKGSTLHLAAAPGGRALFPELRNTRTEPRREVDWDTALEAAAERFAAIIAEHGPDAVAFYVSGQLLTEDYHVFNKLARALVGTNNIDSNSRLCMSSAVAGYKGTLGADSVPACYEDIAVAAHLLIAGANPAWAHPIVFRRIEDAKRANPELTITVVDPRRTETAEFADLHLQIAPGSDVLLYNAMLHVLLWEDLVDRDFIREHTSGFDALRAQLAECSPGNVAAACGLPAERIVEAAHRFGRARAALSLWCMGLNQSHHGTASNAALIHLHLATGQIGRPGAGPFSLTGQPNAMGGREVGAMATILPAHRDPADAADRAELARLWGVPALPETPGLAAVQLFDALADGRVKAVWIACTNPAHSLPDQARVRAALEKAEFVVLQEAFAGTETAPFADLLLPAASWGEKSGTVTNSERRVSRVRAAVPAPGEARPDWAIAADFARRLARRLGRPADGFAWADEAAVFAEHAALSAGRDCDLSGLSHALLDAQGPQQWPFPRGAATGTARLFTDGRFPTPDGRARFDPAGFPRRHALLPEPTDARHPFVLLSGRLRDHWHGMSRTGKVAGLWGHTPQAVAGLNPVDITRRGLRAGQLVRVAGRRGEVVLPLAADATVAPGQVWIPMHWGAATLARPGANGLTSPATDPLSKQPALKQAAVSIAPAELPWRAVWAMAVEDAAAPMAALQPVLGRFAYAAQSLAGGSRPVLVLRVADAAAPDEALLDPIDALFGCAAPQATLAYADRRRGIAKRAWVEEGRLAAIRLAGETAAADWLVAAIAAGEPAERLRAWLFAPLAGAPQGLAAASRTVCNCHGVSEAQIRDALTAGADLAQLQARLKCGTACGSCLPELRRLAAGPPPLSPCGRGAGGEGDMAVAAPSADAP</sequence>
<keyword evidence="8" id="KW-0408">Iron</keyword>
<dbReference type="GO" id="GO:0042128">
    <property type="term" value="P:nitrate assimilation"/>
    <property type="evidence" value="ECO:0007669"/>
    <property type="project" value="UniProtKB-KW"/>
</dbReference>